<evidence type="ECO:0000256" key="1">
    <source>
        <dbReference type="SAM" id="MobiDB-lite"/>
    </source>
</evidence>
<name>A0A401S4Q6_CHIPU</name>
<organism evidence="2 3">
    <name type="scientific">Chiloscyllium punctatum</name>
    <name type="common">Brownbanded bambooshark</name>
    <name type="synonym">Hemiscyllium punctatum</name>
    <dbReference type="NCBI Taxonomy" id="137246"/>
    <lineage>
        <taxon>Eukaryota</taxon>
        <taxon>Metazoa</taxon>
        <taxon>Chordata</taxon>
        <taxon>Craniata</taxon>
        <taxon>Vertebrata</taxon>
        <taxon>Chondrichthyes</taxon>
        <taxon>Elasmobranchii</taxon>
        <taxon>Galeomorphii</taxon>
        <taxon>Galeoidea</taxon>
        <taxon>Orectolobiformes</taxon>
        <taxon>Hemiscylliidae</taxon>
        <taxon>Chiloscyllium</taxon>
    </lineage>
</organism>
<dbReference type="EMBL" id="BEZZ01000084">
    <property type="protein sequence ID" value="GCC25375.1"/>
    <property type="molecule type" value="Genomic_DNA"/>
</dbReference>
<reference evidence="2 3" key="1">
    <citation type="journal article" date="2018" name="Nat. Ecol. Evol.">
        <title>Shark genomes provide insights into elasmobranch evolution and the origin of vertebrates.</title>
        <authorList>
            <person name="Hara Y"/>
            <person name="Yamaguchi K"/>
            <person name="Onimaru K"/>
            <person name="Kadota M"/>
            <person name="Koyanagi M"/>
            <person name="Keeley SD"/>
            <person name="Tatsumi K"/>
            <person name="Tanaka K"/>
            <person name="Motone F"/>
            <person name="Kageyama Y"/>
            <person name="Nozu R"/>
            <person name="Adachi N"/>
            <person name="Nishimura O"/>
            <person name="Nakagawa R"/>
            <person name="Tanegashima C"/>
            <person name="Kiyatake I"/>
            <person name="Matsumoto R"/>
            <person name="Murakumo K"/>
            <person name="Nishida K"/>
            <person name="Terakita A"/>
            <person name="Kuratani S"/>
            <person name="Sato K"/>
            <person name="Hyodo S Kuraku.S."/>
        </authorList>
    </citation>
    <scope>NUCLEOTIDE SEQUENCE [LARGE SCALE GENOMIC DNA]</scope>
</reference>
<gene>
    <name evidence="2" type="ORF">chiPu_0003785</name>
</gene>
<evidence type="ECO:0000313" key="2">
    <source>
        <dbReference type="EMBL" id="GCC25375.1"/>
    </source>
</evidence>
<dbReference type="Proteomes" id="UP000287033">
    <property type="component" value="Unassembled WGS sequence"/>
</dbReference>
<proteinExistence type="predicted"/>
<accession>A0A401S4Q6</accession>
<evidence type="ECO:0000313" key="3">
    <source>
        <dbReference type="Proteomes" id="UP000287033"/>
    </source>
</evidence>
<feature type="region of interest" description="Disordered" evidence="1">
    <location>
        <begin position="1"/>
        <end position="34"/>
    </location>
</feature>
<protein>
    <submittedName>
        <fullName evidence="2">Uncharacterized protein</fullName>
    </submittedName>
</protein>
<comment type="caution">
    <text evidence="2">The sequence shown here is derived from an EMBL/GenBank/DDBJ whole genome shotgun (WGS) entry which is preliminary data.</text>
</comment>
<keyword evidence="3" id="KW-1185">Reference proteome</keyword>
<dbReference type="AlphaFoldDB" id="A0A401S4Q6"/>
<sequence length="91" mass="10112">MLRSDGLQLKSARRIAAGDIQQPSTKHTPPNEAEYPFGACRFADLSPSEKQLLLLQSHHFTALSLGNKARLQRPEERALAGRRCTASRLQT</sequence>